<keyword evidence="2" id="KW-1185">Reference proteome</keyword>
<evidence type="ECO:0000313" key="1">
    <source>
        <dbReference type="EMBL" id="GGL96184.1"/>
    </source>
</evidence>
<name>A0ABQ2GHP5_9PSED</name>
<dbReference type="RefSeq" id="WP_188864382.1">
    <property type="nucleotide sequence ID" value="NZ_BMNW01000001.1"/>
</dbReference>
<proteinExistence type="predicted"/>
<organism evidence="1 2">
    <name type="scientific">Pseudomonas asuensis</name>
    <dbReference type="NCBI Taxonomy" id="1825787"/>
    <lineage>
        <taxon>Bacteria</taxon>
        <taxon>Pseudomonadati</taxon>
        <taxon>Pseudomonadota</taxon>
        <taxon>Gammaproteobacteria</taxon>
        <taxon>Pseudomonadales</taxon>
        <taxon>Pseudomonadaceae</taxon>
        <taxon>Pseudomonas</taxon>
    </lineage>
</organism>
<accession>A0ABQ2GHP5</accession>
<protein>
    <submittedName>
        <fullName evidence="1">Uncharacterized protein</fullName>
    </submittedName>
</protein>
<comment type="caution">
    <text evidence="1">The sequence shown here is derived from an EMBL/GenBank/DDBJ whole genome shotgun (WGS) entry which is preliminary data.</text>
</comment>
<dbReference type="EMBL" id="BMNW01000001">
    <property type="protein sequence ID" value="GGL96184.1"/>
    <property type="molecule type" value="Genomic_DNA"/>
</dbReference>
<gene>
    <name evidence="1" type="ORF">GCM10009425_03940</name>
</gene>
<reference evidence="2" key="1">
    <citation type="journal article" date="2019" name="Int. J. Syst. Evol. Microbiol.">
        <title>The Global Catalogue of Microorganisms (GCM) 10K type strain sequencing project: providing services to taxonomists for standard genome sequencing and annotation.</title>
        <authorList>
            <consortium name="The Broad Institute Genomics Platform"/>
            <consortium name="The Broad Institute Genome Sequencing Center for Infectious Disease"/>
            <person name="Wu L."/>
            <person name="Ma J."/>
        </authorList>
    </citation>
    <scope>NUCLEOTIDE SEQUENCE [LARGE SCALE GENOMIC DNA]</scope>
    <source>
        <strain evidence="2">JCM 13501</strain>
    </source>
</reference>
<evidence type="ECO:0000313" key="2">
    <source>
        <dbReference type="Proteomes" id="UP000616499"/>
    </source>
</evidence>
<dbReference type="Proteomes" id="UP000616499">
    <property type="component" value="Unassembled WGS sequence"/>
</dbReference>
<sequence>MKMRASSAFLFLILLAVLGGLGLYLPSAPPVEAVTSVSTDCAYGYEPYGCTAPMQVGGDFAVLARM</sequence>